<dbReference type="Gene3D" id="3.10.129.10">
    <property type="entry name" value="Hotdog Thioesterase"/>
    <property type="match status" value="1"/>
</dbReference>
<sequence>MDSAEFARMVVASMPFATALQIEVTELTPQQVSASMAWAPQRCTTAGILHGGALMAFADTVGAVCAVANLPEGAGTSTIESKTNFFRAVREGTVTATSAPLHVGRTTIVVQTDLTDDRGKPVARVTQTQAVLTRTA</sequence>
<evidence type="ECO:0000313" key="4">
    <source>
        <dbReference type="Proteomes" id="UP001299283"/>
    </source>
</evidence>
<dbReference type="Proteomes" id="UP001299283">
    <property type="component" value="Unassembled WGS sequence"/>
</dbReference>
<evidence type="ECO:0000256" key="1">
    <source>
        <dbReference type="ARBA" id="ARBA00022801"/>
    </source>
</evidence>
<comment type="caution">
    <text evidence="3">The sequence shown here is derived from an EMBL/GenBank/DDBJ whole genome shotgun (WGS) entry which is preliminary data.</text>
</comment>
<keyword evidence="1 3" id="KW-0378">Hydrolase</keyword>
<name>A0ABU5Z3E8_9MYCO</name>
<proteinExistence type="predicted"/>
<feature type="domain" description="Thioesterase" evidence="2">
    <location>
        <begin position="47"/>
        <end position="121"/>
    </location>
</feature>
<dbReference type="NCBIfam" id="TIGR00369">
    <property type="entry name" value="unchar_dom_1"/>
    <property type="match status" value="1"/>
</dbReference>
<reference evidence="3 4" key="1">
    <citation type="submission" date="2023-12" db="EMBL/GenBank/DDBJ databases">
        <title>Description of new species of Mycobacterium terrae complex isolated from sewage at the Sao Paulo Zoological Park Foundation in Brazil.</title>
        <authorList>
            <person name="Romagnoli C.L."/>
            <person name="Conceicao E.C."/>
            <person name="Machado E."/>
            <person name="Barreto L.B.P.F."/>
            <person name="Sharma A."/>
            <person name="Silva N.M."/>
            <person name="Marques L.E."/>
            <person name="Juliana M.A."/>
            <person name="Lourenco M.C.S."/>
            <person name="Digiampietri L.A."/>
            <person name="Suffys P.N."/>
            <person name="Viana-Niero C."/>
        </authorList>
    </citation>
    <scope>NUCLEOTIDE SEQUENCE [LARGE SCALE GENOMIC DNA]</scope>
    <source>
        <strain evidence="3 4">MYC017</strain>
    </source>
</reference>
<protein>
    <submittedName>
        <fullName evidence="3">PaaI family thioesterase</fullName>
        <ecNumber evidence="3">3.1.2.-</ecNumber>
    </submittedName>
</protein>
<dbReference type="SUPFAM" id="SSF54637">
    <property type="entry name" value="Thioesterase/thiol ester dehydrase-isomerase"/>
    <property type="match status" value="1"/>
</dbReference>
<dbReference type="CDD" id="cd03443">
    <property type="entry name" value="PaaI_thioesterase"/>
    <property type="match status" value="1"/>
</dbReference>
<dbReference type="PANTHER" id="PTHR43240:SF8">
    <property type="entry name" value="PHENYLACETIC ACID DEGRADATION-RELATED PROTEIN"/>
    <property type="match status" value="1"/>
</dbReference>
<dbReference type="InterPro" id="IPR006683">
    <property type="entry name" value="Thioestr_dom"/>
</dbReference>
<organism evidence="3 4">
    <name type="scientific">[Mycobacterium] vasticus</name>
    <dbReference type="NCBI Taxonomy" id="2875777"/>
    <lineage>
        <taxon>Bacteria</taxon>
        <taxon>Bacillati</taxon>
        <taxon>Actinomycetota</taxon>
        <taxon>Actinomycetes</taxon>
        <taxon>Mycobacteriales</taxon>
        <taxon>Mycobacteriaceae</taxon>
        <taxon>Mycolicibacter</taxon>
    </lineage>
</organism>
<dbReference type="EC" id="3.1.2.-" evidence="3"/>
<dbReference type="Pfam" id="PF03061">
    <property type="entry name" value="4HBT"/>
    <property type="match status" value="1"/>
</dbReference>
<dbReference type="PANTHER" id="PTHR43240">
    <property type="entry name" value="1,4-DIHYDROXY-2-NAPHTHOYL-COA THIOESTERASE 1"/>
    <property type="match status" value="1"/>
</dbReference>
<dbReference type="EMBL" id="JAYJJQ010000039">
    <property type="protein sequence ID" value="MEB3071898.1"/>
    <property type="molecule type" value="Genomic_DNA"/>
</dbReference>
<dbReference type="InterPro" id="IPR003736">
    <property type="entry name" value="PAAI_dom"/>
</dbReference>
<dbReference type="GO" id="GO:0016787">
    <property type="term" value="F:hydrolase activity"/>
    <property type="evidence" value="ECO:0007669"/>
    <property type="project" value="UniProtKB-KW"/>
</dbReference>
<dbReference type="RefSeq" id="WP_225397560.1">
    <property type="nucleotide sequence ID" value="NZ_JAYJJQ010000039.1"/>
</dbReference>
<gene>
    <name evidence="3" type="ORF">K5L39_22230</name>
</gene>
<dbReference type="InterPro" id="IPR029069">
    <property type="entry name" value="HotDog_dom_sf"/>
</dbReference>
<accession>A0ABU5Z3E8</accession>
<evidence type="ECO:0000313" key="3">
    <source>
        <dbReference type="EMBL" id="MEB3071898.1"/>
    </source>
</evidence>
<evidence type="ECO:0000259" key="2">
    <source>
        <dbReference type="Pfam" id="PF03061"/>
    </source>
</evidence>
<keyword evidence="4" id="KW-1185">Reference proteome</keyword>